<protein>
    <submittedName>
        <fullName evidence="2">Uncharacterized protein</fullName>
    </submittedName>
</protein>
<dbReference type="HOGENOM" id="CLU_3133361_0_0_4"/>
<sequence length="49" mass="5302">MSARRSSPSCRATAVCPTLPPSSRGMSRSEHERHGIANAPTPLLFHLET</sequence>
<dbReference type="AlphaFoldDB" id="E5AU41"/>
<evidence type="ECO:0000256" key="1">
    <source>
        <dbReference type="SAM" id="MobiDB-lite"/>
    </source>
</evidence>
<evidence type="ECO:0000313" key="3">
    <source>
        <dbReference type="Proteomes" id="UP000007437"/>
    </source>
</evidence>
<feature type="region of interest" description="Disordered" evidence="1">
    <location>
        <begin position="1"/>
        <end position="49"/>
    </location>
</feature>
<feature type="compositionally biased region" description="Polar residues" evidence="1">
    <location>
        <begin position="1"/>
        <end position="10"/>
    </location>
</feature>
<reference evidence="2 3" key="1">
    <citation type="journal article" date="2011" name="J. Bacteriol.">
        <title>Complete genome sequence of Burkholderia rhizoxinica, an endosymbiont of Rhizopus microsporus.</title>
        <authorList>
            <person name="Lackner G."/>
            <person name="Moebius N."/>
            <person name="Partida-Martinez L."/>
            <person name="Hertweck C."/>
        </authorList>
    </citation>
    <scope>NUCLEOTIDE SEQUENCE [LARGE SCALE GENOMIC DNA]</scope>
    <source>
        <strain evidence="3">DSM 19002 / CIP 109453 / HKI 454</strain>
        <plasmid evidence="2 3">pBRH01</plasmid>
    </source>
</reference>
<organism evidence="2 3">
    <name type="scientific">Mycetohabitans rhizoxinica (strain DSM 19002 / CIP 109453 / HKI 454)</name>
    <name type="common">Paraburkholderia rhizoxinica</name>
    <dbReference type="NCBI Taxonomy" id="882378"/>
    <lineage>
        <taxon>Bacteria</taxon>
        <taxon>Pseudomonadati</taxon>
        <taxon>Pseudomonadota</taxon>
        <taxon>Betaproteobacteria</taxon>
        <taxon>Burkholderiales</taxon>
        <taxon>Burkholderiaceae</taxon>
        <taxon>Mycetohabitans</taxon>
    </lineage>
</organism>
<dbReference type="Proteomes" id="UP000007437">
    <property type="component" value="Plasmid pBRH01"/>
</dbReference>
<proteinExistence type="predicted"/>
<evidence type="ECO:0000313" key="2">
    <source>
        <dbReference type="EMBL" id="CBW76615.1"/>
    </source>
</evidence>
<accession>E5AU41</accession>
<geneLocation type="plasmid" evidence="2 3">
    <name>pBRH01</name>
</geneLocation>
<gene>
    <name evidence="2" type="ordered locus">RBRH_00534</name>
</gene>
<dbReference type="KEGG" id="brh:RBRH_00534"/>
<dbReference type="EMBL" id="FR687360">
    <property type="protein sequence ID" value="CBW76615.1"/>
    <property type="molecule type" value="Genomic_DNA"/>
</dbReference>
<name>E5AU41_MYCRK</name>
<keyword evidence="2" id="KW-0614">Plasmid</keyword>